<feature type="binding site" evidence="6">
    <location>
        <position position="51"/>
    </location>
    <ligand>
        <name>(6S)-NADPHX</name>
        <dbReference type="ChEBI" id="CHEBI:64076"/>
    </ligand>
</feature>
<comment type="similarity">
    <text evidence="6">Belongs to the NnrD/CARKD family.</text>
</comment>
<evidence type="ECO:0000256" key="4">
    <source>
        <dbReference type="ARBA" id="ARBA00023027"/>
    </source>
</evidence>
<dbReference type="InterPro" id="IPR000631">
    <property type="entry name" value="CARKD"/>
</dbReference>
<dbReference type="Proteomes" id="UP000319094">
    <property type="component" value="Unassembled WGS sequence"/>
</dbReference>
<dbReference type="SUPFAM" id="SSF53613">
    <property type="entry name" value="Ribokinase-like"/>
    <property type="match status" value="1"/>
</dbReference>
<name>A0A542Y231_9MICO</name>
<dbReference type="GO" id="GO:0005524">
    <property type="term" value="F:ATP binding"/>
    <property type="evidence" value="ECO:0007669"/>
    <property type="project" value="UniProtKB-KW"/>
</dbReference>
<dbReference type="RefSeq" id="WP_141885632.1">
    <property type="nucleotide sequence ID" value="NZ_BAAAUY010000023.1"/>
</dbReference>
<proteinExistence type="inferred from homology"/>
<keyword evidence="3 6" id="KW-0521">NADP</keyword>
<dbReference type="PROSITE" id="PS51383">
    <property type="entry name" value="YJEF_C_3"/>
    <property type="match status" value="1"/>
</dbReference>
<comment type="catalytic activity">
    <reaction evidence="6">
        <text>(6S)-NADPHX + ADP = AMP + phosphate + NADPH + H(+)</text>
        <dbReference type="Rhea" id="RHEA:32235"/>
        <dbReference type="ChEBI" id="CHEBI:15378"/>
        <dbReference type="ChEBI" id="CHEBI:43474"/>
        <dbReference type="ChEBI" id="CHEBI:57783"/>
        <dbReference type="ChEBI" id="CHEBI:64076"/>
        <dbReference type="ChEBI" id="CHEBI:456215"/>
        <dbReference type="ChEBI" id="CHEBI:456216"/>
        <dbReference type="EC" id="4.2.1.136"/>
    </reaction>
</comment>
<evidence type="ECO:0000256" key="5">
    <source>
        <dbReference type="ARBA" id="ARBA00023239"/>
    </source>
</evidence>
<feature type="binding site" evidence="6">
    <location>
        <position position="237"/>
    </location>
    <ligand>
        <name>AMP</name>
        <dbReference type="ChEBI" id="CHEBI:456215"/>
    </ligand>
</feature>
<evidence type="ECO:0000256" key="6">
    <source>
        <dbReference type="HAMAP-Rule" id="MF_01965"/>
    </source>
</evidence>
<dbReference type="CDD" id="cd01171">
    <property type="entry name" value="YXKO-related"/>
    <property type="match status" value="1"/>
</dbReference>
<feature type="domain" description="YjeF C-terminal" evidence="7">
    <location>
        <begin position="16"/>
        <end position="338"/>
    </location>
</feature>
<dbReference type="GO" id="GO:0046496">
    <property type="term" value="P:nicotinamide nucleotide metabolic process"/>
    <property type="evidence" value="ECO:0007669"/>
    <property type="project" value="UniProtKB-UniRule"/>
</dbReference>
<dbReference type="GO" id="GO:0052856">
    <property type="term" value="F:NAD(P)HX epimerase activity"/>
    <property type="evidence" value="ECO:0007669"/>
    <property type="project" value="TreeGrafter"/>
</dbReference>
<evidence type="ECO:0000256" key="3">
    <source>
        <dbReference type="ARBA" id="ARBA00022857"/>
    </source>
</evidence>
<feature type="binding site" evidence="6">
    <location>
        <position position="165"/>
    </location>
    <ligand>
        <name>(6S)-NADPHX</name>
        <dbReference type="ChEBI" id="CHEBI:64076"/>
    </ligand>
</feature>
<feature type="binding site" evidence="6">
    <location>
        <begin position="208"/>
        <end position="212"/>
    </location>
    <ligand>
        <name>AMP</name>
        <dbReference type="ChEBI" id="CHEBI:456215"/>
    </ligand>
</feature>
<keyword evidence="4 6" id="KW-0520">NAD</keyword>
<dbReference type="PROSITE" id="PS01050">
    <property type="entry name" value="YJEF_C_2"/>
    <property type="match status" value="1"/>
</dbReference>
<dbReference type="Pfam" id="PF01256">
    <property type="entry name" value="Carb_kinase"/>
    <property type="match status" value="1"/>
</dbReference>
<accession>A0A542Y231</accession>
<dbReference type="EC" id="4.2.1.136" evidence="6"/>
<dbReference type="AlphaFoldDB" id="A0A542Y231"/>
<evidence type="ECO:0000256" key="2">
    <source>
        <dbReference type="ARBA" id="ARBA00022840"/>
    </source>
</evidence>
<comment type="subunit">
    <text evidence="6">Homotetramer.</text>
</comment>
<keyword evidence="2 6" id="KW-0067">ATP-binding</keyword>
<comment type="caution">
    <text evidence="8">The sequence shown here is derived from an EMBL/GenBank/DDBJ whole genome shotgun (WGS) entry which is preliminary data.</text>
</comment>
<comment type="catalytic activity">
    <reaction evidence="6">
        <text>(6S)-NADHX + ADP = AMP + phosphate + NADH + H(+)</text>
        <dbReference type="Rhea" id="RHEA:32223"/>
        <dbReference type="ChEBI" id="CHEBI:15378"/>
        <dbReference type="ChEBI" id="CHEBI:43474"/>
        <dbReference type="ChEBI" id="CHEBI:57945"/>
        <dbReference type="ChEBI" id="CHEBI:64074"/>
        <dbReference type="ChEBI" id="CHEBI:456215"/>
        <dbReference type="ChEBI" id="CHEBI:456216"/>
        <dbReference type="EC" id="4.2.1.136"/>
    </reaction>
</comment>
<dbReference type="GO" id="GO:0016301">
    <property type="term" value="F:kinase activity"/>
    <property type="evidence" value="ECO:0007669"/>
    <property type="project" value="UniProtKB-KW"/>
</dbReference>
<keyword evidence="1 6" id="KW-0547">Nucleotide-binding</keyword>
<dbReference type="InterPro" id="IPR029056">
    <property type="entry name" value="Ribokinase-like"/>
</dbReference>
<dbReference type="GO" id="GO:0110051">
    <property type="term" value="P:metabolite repair"/>
    <property type="evidence" value="ECO:0007669"/>
    <property type="project" value="TreeGrafter"/>
</dbReference>
<feature type="binding site" evidence="6">
    <location>
        <position position="113"/>
    </location>
    <ligand>
        <name>(6S)-NADPHX</name>
        <dbReference type="ChEBI" id="CHEBI:64076"/>
    </ligand>
</feature>
<protein>
    <recommendedName>
        <fullName evidence="6">ADP-dependent (S)-NAD(P)H-hydrate dehydratase</fullName>
        <ecNumber evidence="6">4.2.1.136</ecNumber>
    </recommendedName>
    <alternativeName>
        <fullName evidence="6">ADP-dependent NAD(P)HX dehydratase</fullName>
    </alternativeName>
</protein>
<evidence type="ECO:0000259" key="7">
    <source>
        <dbReference type="PROSITE" id="PS51383"/>
    </source>
</evidence>
<dbReference type="PANTHER" id="PTHR12592">
    <property type="entry name" value="ATP-DEPENDENT (S)-NAD(P)H-HYDRATE DEHYDRATASE FAMILY MEMBER"/>
    <property type="match status" value="1"/>
</dbReference>
<gene>
    <name evidence="6" type="primary">nnrD</name>
    <name evidence="8" type="ORF">FB468_0117</name>
</gene>
<evidence type="ECO:0000313" key="9">
    <source>
        <dbReference type="Proteomes" id="UP000319094"/>
    </source>
</evidence>
<dbReference type="Gene3D" id="3.40.1190.20">
    <property type="match status" value="1"/>
</dbReference>
<comment type="function">
    <text evidence="6">Catalyzes the dehydration of the S-form of NAD(P)HX at the expense of ADP, which is converted to AMP. Together with NAD(P)HX epimerase, which catalyzes the epimerization of the S- and R-forms, the enzyme allows the repair of both epimers of NAD(P)HX, a damaged form of NAD(P)H that is a result of enzymatic or heat-dependent hydration.</text>
</comment>
<sequence length="341" mass="34463">MNDPAPDTTSPSGAWDPAACAPYLAPPTAADHKYSRGVLGLRTGSPAYPGAAVLGAEAAWRTGAGLVQFVPPVGGTAPLFGMPSPAATVLAARPETVVSRSPDRVDAWLVGSGTDPEARPKAETDELAELLTQRRPVIIDAGALDLCLLRRDERFRVAPVAITPHAGEFARLWRALGGSRPTDDAGSLGSAEATAQLAKRLDVTVLLKGSVTTIASPSGDIVTVGPATPWLATAGTGDVLAGIVGTLAARHAGLVRRGGLVGPAGTDWPDWPAGQIGLADRAPVLAELCATAVLLHDIAARIASGDSGGSAGAASSILGRPITALDVARSIPAAVERLLGP</sequence>
<keyword evidence="9" id="KW-1185">Reference proteome</keyword>
<feature type="binding site" evidence="6">
    <location>
        <position position="238"/>
    </location>
    <ligand>
        <name>(6S)-NADPHX</name>
        <dbReference type="ChEBI" id="CHEBI:64076"/>
    </ligand>
</feature>
<dbReference type="HAMAP" id="MF_01965">
    <property type="entry name" value="NADHX_dehydratase"/>
    <property type="match status" value="1"/>
</dbReference>
<organism evidence="8 9">
    <name type="scientific">Leucobacter komagatae</name>
    <dbReference type="NCBI Taxonomy" id="55969"/>
    <lineage>
        <taxon>Bacteria</taxon>
        <taxon>Bacillati</taxon>
        <taxon>Actinomycetota</taxon>
        <taxon>Actinomycetes</taxon>
        <taxon>Micrococcales</taxon>
        <taxon>Microbacteriaceae</taxon>
        <taxon>Leucobacter</taxon>
    </lineage>
</organism>
<dbReference type="OrthoDB" id="9806925at2"/>
<comment type="cofactor">
    <cofactor evidence="6">
        <name>Mg(2+)</name>
        <dbReference type="ChEBI" id="CHEBI:18420"/>
    </cofactor>
</comment>
<keyword evidence="8" id="KW-0808">Transferase</keyword>
<dbReference type="EMBL" id="VFON01000001">
    <property type="protein sequence ID" value="TQL42136.1"/>
    <property type="molecule type" value="Genomic_DNA"/>
</dbReference>
<keyword evidence="5 6" id="KW-0456">Lyase</keyword>
<evidence type="ECO:0000256" key="1">
    <source>
        <dbReference type="ARBA" id="ARBA00022741"/>
    </source>
</evidence>
<keyword evidence="8" id="KW-0418">Kinase</keyword>
<dbReference type="PANTHER" id="PTHR12592:SF0">
    <property type="entry name" value="ATP-DEPENDENT (S)-NAD(P)H-HYDRATE DEHYDRATASE"/>
    <property type="match status" value="1"/>
</dbReference>
<reference evidence="8 9" key="1">
    <citation type="submission" date="2019-06" db="EMBL/GenBank/DDBJ databases">
        <title>Sequencing the genomes of 1000 actinobacteria strains.</title>
        <authorList>
            <person name="Klenk H.-P."/>
        </authorList>
    </citation>
    <scope>NUCLEOTIDE SEQUENCE [LARGE SCALE GENOMIC DNA]</scope>
    <source>
        <strain evidence="8 9">DSM 8803</strain>
    </source>
</reference>
<dbReference type="GO" id="GO:0052855">
    <property type="term" value="F:ADP-dependent NAD(P)H-hydrate dehydratase activity"/>
    <property type="evidence" value="ECO:0007669"/>
    <property type="project" value="UniProtKB-UniRule"/>
</dbReference>
<dbReference type="InterPro" id="IPR017953">
    <property type="entry name" value="Carbohydrate_kinase_pred_CS"/>
</dbReference>
<evidence type="ECO:0000313" key="8">
    <source>
        <dbReference type="EMBL" id="TQL42136.1"/>
    </source>
</evidence>